<evidence type="ECO:0000256" key="6">
    <source>
        <dbReference type="ARBA" id="ARBA00023141"/>
    </source>
</evidence>
<dbReference type="OrthoDB" id="9776868at2"/>
<dbReference type="EC" id="1.1.1.25" evidence="2 8"/>
<dbReference type="CDD" id="cd01065">
    <property type="entry name" value="NAD_bind_Shikimate_DH"/>
    <property type="match status" value="1"/>
</dbReference>
<comment type="caution">
    <text evidence="8">Lacks conserved residue(s) required for the propagation of feature annotation.</text>
</comment>
<evidence type="ECO:0000256" key="1">
    <source>
        <dbReference type="ARBA" id="ARBA00004871"/>
    </source>
</evidence>
<feature type="binding site" evidence="8">
    <location>
        <position position="61"/>
    </location>
    <ligand>
        <name>shikimate</name>
        <dbReference type="ChEBI" id="CHEBI:36208"/>
    </ligand>
</feature>
<dbReference type="PANTHER" id="PTHR21089:SF1">
    <property type="entry name" value="BIFUNCTIONAL 3-DEHYDROQUINATE DEHYDRATASE_SHIKIMATE DEHYDROGENASE, CHLOROPLASTIC"/>
    <property type="match status" value="1"/>
</dbReference>
<dbReference type="GO" id="GO:0019632">
    <property type="term" value="P:shikimate metabolic process"/>
    <property type="evidence" value="ECO:0007669"/>
    <property type="project" value="InterPro"/>
</dbReference>
<feature type="binding site" evidence="8">
    <location>
        <begin position="126"/>
        <end position="130"/>
    </location>
    <ligand>
        <name>NADP(+)</name>
        <dbReference type="ChEBI" id="CHEBI:58349"/>
    </ligand>
</feature>
<sequence>MDKYAVFGHPIKHSKSPLIHQAFARQCMDQISYEAILAPLDGFKESIEKFFASGGKGANVTLPFKEQAFELADQLTQRAKLAGAVNTLKQLDDGKLLGDNTDGAGLVSDLIQHKAPLDNATVLLVGSGGAARGCIYPLLQAGVSKVVIANRTASKAQSLAAEFLPFGDVSGCGLQDIPQDEFTIVINSTSSSVTGEVPDISPSVLQQCVLAYDMFYSDQRTSFLMWVASHNAKAQLVDGLGMLIGQAAEAYEVWRNKKPNTEHVINAMKNKEAL</sequence>
<evidence type="ECO:0000259" key="9">
    <source>
        <dbReference type="Pfam" id="PF01488"/>
    </source>
</evidence>
<feature type="binding site" evidence="8">
    <location>
        <position position="239"/>
    </location>
    <ligand>
        <name>NADP(+)</name>
        <dbReference type="ChEBI" id="CHEBI:58349"/>
    </ligand>
</feature>
<evidence type="ECO:0000256" key="5">
    <source>
        <dbReference type="ARBA" id="ARBA00023002"/>
    </source>
</evidence>
<dbReference type="STRING" id="1859457.BET10_01445"/>
<evidence type="ECO:0000259" key="10">
    <source>
        <dbReference type="Pfam" id="PF08501"/>
    </source>
</evidence>
<dbReference type="Pfam" id="PF01488">
    <property type="entry name" value="Shikimate_DH"/>
    <property type="match status" value="1"/>
</dbReference>
<feature type="binding site" evidence="8">
    <location>
        <position position="216"/>
    </location>
    <ligand>
        <name>shikimate</name>
        <dbReference type="ChEBI" id="CHEBI:36208"/>
    </ligand>
</feature>
<comment type="function">
    <text evidence="8">Involved in the biosynthesis of the chorismate, which leads to the biosynthesis of aromatic amino acids. Catalyzes the reversible NADPH linked reduction of 3-dehydroshikimate (DHSA) to yield shikimate (SA).</text>
</comment>
<keyword evidence="5 8" id="KW-0560">Oxidoreductase</keyword>
<dbReference type="FunFam" id="3.40.50.10860:FF:000006">
    <property type="entry name" value="Shikimate dehydrogenase (NADP(+))"/>
    <property type="match status" value="1"/>
</dbReference>
<feature type="domain" description="SDH C-terminal" evidence="11">
    <location>
        <begin position="239"/>
        <end position="269"/>
    </location>
</feature>
<dbReference type="InterPro" id="IPR011342">
    <property type="entry name" value="Shikimate_DH"/>
</dbReference>
<feature type="binding site" evidence="8">
    <location>
        <position position="102"/>
    </location>
    <ligand>
        <name>shikimate</name>
        <dbReference type="ChEBI" id="CHEBI:36208"/>
    </ligand>
</feature>
<dbReference type="GO" id="GO:0004764">
    <property type="term" value="F:shikimate 3-dehydrogenase (NADP+) activity"/>
    <property type="evidence" value="ECO:0007669"/>
    <property type="project" value="UniProtKB-UniRule"/>
</dbReference>
<feature type="binding site" evidence="8">
    <location>
        <position position="86"/>
    </location>
    <ligand>
        <name>shikimate</name>
        <dbReference type="ChEBI" id="CHEBI:36208"/>
    </ligand>
</feature>
<dbReference type="Proteomes" id="UP000179786">
    <property type="component" value="Unassembled WGS sequence"/>
</dbReference>
<dbReference type="GO" id="GO:0005829">
    <property type="term" value="C:cytosol"/>
    <property type="evidence" value="ECO:0007669"/>
    <property type="project" value="TreeGrafter"/>
</dbReference>
<evidence type="ECO:0000256" key="2">
    <source>
        <dbReference type="ARBA" id="ARBA00012962"/>
    </source>
</evidence>
<keyword evidence="3 8" id="KW-0028">Amino-acid biosynthesis</keyword>
<feature type="binding site" evidence="8">
    <location>
        <begin position="14"/>
        <end position="16"/>
    </location>
    <ligand>
        <name>shikimate</name>
        <dbReference type="ChEBI" id="CHEBI:36208"/>
    </ligand>
</feature>
<protein>
    <recommendedName>
        <fullName evidence="2 8">Shikimate dehydrogenase (NADP(+))</fullName>
        <shortName evidence="8">SDH</shortName>
        <ecNumber evidence="2 8">1.1.1.25</ecNumber>
    </recommendedName>
</protein>
<dbReference type="AlphaFoldDB" id="A0A1S1MNX2"/>
<dbReference type="SUPFAM" id="SSF51735">
    <property type="entry name" value="NAD(P)-binding Rossmann-fold domains"/>
    <property type="match status" value="1"/>
</dbReference>
<dbReference type="RefSeq" id="WP_070987993.1">
    <property type="nucleotide sequence ID" value="NZ_MKJU01000038.1"/>
</dbReference>
<gene>
    <name evidence="8" type="primary">aroE</name>
    <name evidence="12" type="ORF">BET10_01445</name>
</gene>
<dbReference type="UniPathway" id="UPA00053">
    <property type="reaction ID" value="UER00087"/>
</dbReference>
<reference evidence="12 13" key="1">
    <citation type="submission" date="2016-09" db="EMBL/GenBank/DDBJ databases">
        <title>Pseudoalteromonas amylolytica sp. nov., isolated from the surface seawater.</title>
        <authorList>
            <person name="Wu Y.-H."/>
            <person name="Cheng H."/>
            <person name="Jin X.-B."/>
            <person name="Wang C.-S."/>
            <person name="Xu X.-W."/>
        </authorList>
    </citation>
    <scope>NUCLEOTIDE SEQUENCE [LARGE SCALE GENOMIC DNA]</scope>
    <source>
        <strain evidence="12 13">JW1</strain>
    </source>
</reference>
<dbReference type="Pfam" id="PF18317">
    <property type="entry name" value="SDH_C"/>
    <property type="match status" value="1"/>
</dbReference>
<dbReference type="GO" id="GO:0009423">
    <property type="term" value="P:chorismate biosynthetic process"/>
    <property type="evidence" value="ECO:0007669"/>
    <property type="project" value="UniProtKB-UniRule"/>
</dbReference>
<comment type="catalytic activity">
    <reaction evidence="7 8">
        <text>shikimate + NADP(+) = 3-dehydroshikimate + NADPH + H(+)</text>
        <dbReference type="Rhea" id="RHEA:17737"/>
        <dbReference type="ChEBI" id="CHEBI:15378"/>
        <dbReference type="ChEBI" id="CHEBI:16630"/>
        <dbReference type="ChEBI" id="CHEBI:36208"/>
        <dbReference type="ChEBI" id="CHEBI:57783"/>
        <dbReference type="ChEBI" id="CHEBI:58349"/>
        <dbReference type="EC" id="1.1.1.25"/>
    </reaction>
</comment>
<dbReference type="GO" id="GO:0009073">
    <property type="term" value="P:aromatic amino acid family biosynthetic process"/>
    <property type="evidence" value="ECO:0007669"/>
    <property type="project" value="UniProtKB-KW"/>
</dbReference>
<feature type="domain" description="Quinate/shikimate 5-dehydrogenase/glutamyl-tRNA reductase" evidence="9">
    <location>
        <begin position="112"/>
        <end position="192"/>
    </location>
</feature>
<feature type="domain" description="Shikimate dehydrogenase substrate binding N-terminal" evidence="10">
    <location>
        <begin position="6"/>
        <end position="88"/>
    </location>
</feature>
<proteinExistence type="inferred from homology"/>
<evidence type="ECO:0000313" key="12">
    <source>
        <dbReference type="EMBL" id="OHU86397.1"/>
    </source>
</evidence>
<comment type="subunit">
    <text evidence="8">Homodimer.</text>
</comment>
<evidence type="ECO:0000256" key="8">
    <source>
        <dbReference type="HAMAP-Rule" id="MF_00222"/>
    </source>
</evidence>
<dbReference type="GO" id="GO:0008652">
    <property type="term" value="P:amino acid biosynthetic process"/>
    <property type="evidence" value="ECO:0007669"/>
    <property type="project" value="UniProtKB-KW"/>
</dbReference>
<dbReference type="NCBIfam" id="TIGR00507">
    <property type="entry name" value="aroE"/>
    <property type="match status" value="1"/>
</dbReference>
<dbReference type="InterPro" id="IPR046346">
    <property type="entry name" value="Aminoacid_DH-like_N_sf"/>
</dbReference>
<name>A0A1S1MNX2_9GAMM</name>
<evidence type="ECO:0000259" key="11">
    <source>
        <dbReference type="Pfam" id="PF18317"/>
    </source>
</evidence>
<feature type="binding site" evidence="8">
    <location>
        <position position="214"/>
    </location>
    <ligand>
        <name>NADP(+)</name>
        <dbReference type="ChEBI" id="CHEBI:58349"/>
    </ligand>
</feature>
<organism evidence="12 13">
    <name type="scientific">Pseudoalteromonas amylolytica</name>
    <dbReference type="NCBI Taxonomy" id="1859457"/>
    <lineage>
        <taxon>Bacteria</taxon>
        <taxon>Pseudomonadati</taxon>
        <taxon>Pseudomonadota</taxon>
        <taxon>Gammaproteobacteria</taxon>
        <taxon>Alteromonadales</taxon>
        <taxon>Pseudoalteromonadaceae</taxon>
        <taxon>Pseudoalteromonas</taxon>
    </lineage>
</organism>
<comment type="caution">
    <text evidence="12">The sequence shown here is derived from an EMBL/GenBank/DDBJ whole genome shotgun (WGS) entry which is preliminary data.</text>
</comment>
<dbReference type="InterPro" id="IPR006151">
    <property type="entry name" value="Shikm_DH/Glu-tRNA_Rdtase"/>
</dbReference>
<dbReference type="GO" id="GO:0050661">
    <property type="term" value="F:NADP binding"/>
    <property type="evidence" value="ECO:0007669"/>
    <property type="project" value="InterPro"/>
</dbReference>
<comment type="pathway">
    <text evidence="1 8">Metabolic intermediate biosynthesis; chorismate biosynthesis; chorismate from D-erythrose 4-phosphate and phosphoenolpyruvate: step 4/7.</text>
</comment>
<evidence type="ECO:0000256" key="7">
    <source>
        <dbReference type="ARBA" id="ARBA00049442"/>
    </source>
</evidence>
<keyword evidence="4 8" id="KW-0521">NADP</keyword>
<evidence type="ECO:0000256" key="3">
    <source>
        <dbReference type="ARBA" id="ARBA00022605"/>
    </source>
</evidence>
<feature type="binding site" evidence="8">
    <location>
        <begin position="150"/>
        <end position="155"/>
    </location>
    <ligand>
        <name>NADP(+)</name>
        <dbReference type="ChEBI" id="CHEBI:58349"/>
    </ligand>
</feature>
<feature type="binding site" evidence="8">
    <location>
        <position position="246"/>
    </location>
    <ligand>
        <name>shikimate</name>
        <dbReference type="ChEBI" id="CHEBI:36208"/>
    </ligand>
</feature>
<evidence type="ECO:0000313" key="13">
    <source>
        <dbReference type="Proteomes" id="UP000179786"/>
    </source>
</evidence>
<dbReference type="Gene3D" id="3.40.50.10860">
    <property type="entry name" value="Leucine Dehydrogenase, chain A, domain 1"/>
    <property type="match status" value="1"/>
</dbReference>
<dbReference type="InterPro" id="IPR022893">
    <property type="entry name" value="Shikimate_DH_fam"/>
</dbReference>
<dbReference type="Gene3D" id="3.40.50.720">
    <property type="entry name" value="NAD(P)-binding Rossmann-like Domain"/>
    <property type="match status" value="1"/>
</dbReference>
<dbReference type="InterPro" id="IPR041121">
    <property type="entry name" value="SDH_C"/>
</dbReference>
<comment type="similarity">
    <text evidence="8">Belongs to the shikimate dehydrogenase family.</text>
</comment>
<evidence type="ECO:0000256" key="4">
    <source>
        <dbReference type="ARBA" id="ARBA00022857"/>
    </source>
</evidence>
<keyword evidence="6 8" id="KW-0057">Aromatic amino acid biosynthesis</keyword>
<dbReference type="SUPFAM" id="SSF53223">
    <property type="entry name" value="Aminoacid dehydrogenase-like, N-terminal domain"/>
    <property type="match status" value="1"/>
</dbReference>
<accession>A0A1S1MNX2</accession>
<dbReference type="EMBL" id="MKJU01000038">
    <property type="protein sequence ID" value="OHU86397.1"/>
    <property type="molecule type" value="Genomic_DNA"/>
</dbReference>
<dbReference type="PANTHER" id="PTHR21089">
    <property type="entry name" value="SHIKIMATE DEHYDROGENASE"/>
    <property type="match status" value="1"/>
</dbReference>
<dbReference type="InterPro" id="IPR036291">
    <property type="entry name" value="NAD(P)-bd_dom_sf"/>
</dbReference>
<dbReference type="Pfam" id="PF08501">
    <property type="entry name" value="Shikimate_dh_N"/>
    <property type="match status" value="1"/>
</dbReference>
<keyword evidence="13" id="KW-1185">Reference proteome</keyword>
<dbReference type="InterPro" id="IPR013708">
    <property type="entry name" value="Shikimate_DH-bd_N"/>
</dbReference>
<feature type="active site" description="Proton acceptor" evidence="8">
    <location>
        <position position="65"/>
    </location>
</feature>
<dbReference type="NCBIfam" id="NF001310">
    <property type="entry name" value="PRK00258.1-2"/>
    <property type="match status" value="1"/>
</dbReference>
<dbReference type="HAMAP" id="MF_00222">
    <property type="entry name" value="Shikimate_DH_AroE"/>
    <property type="match status" value="1"/>
</dbReference>